<keyword evidence="1" id="KW-0812">Transmembrane</keyword>
<name>A0A4V2JQJ9_9BACT</name>
<comment type="caution">
    <text evidence="2">The sequence shown here is derived from an EMBL/GenBank/DDBJ whole genome shotgun (WGS) entry which is preliminary data.</text>
</comment>
<proteinExistence type="predicted"/>
<keyword evidence="3" id="KW-1185">Reference proteome</keyword>
<sequence>MFLKELFERNLNSLRDIALKNALSKIKINTKYQLIEAEDKLNINLKDRSTNALLYQNPLTELNSLLNTYNDKYFLYPVLYFYGFGNGILFKALLQNKN</sequence>
<organism evidence="2 3">
    <name type="scientific">Campylobacter novaezeelandiae</name>
    <dbReference type="NCBI Taxonomy" id="2267891"/>
    <lineage>
        <taxon>Bacteria</taxon>
        <taxon>Pseudomonadati</taxon>
        <taxon>Campylobacterota</taxon>
        <taxon>Epsilonproteobacteria</taxon>
        <taxon>Campylobacterales</taxon>
        <taxon>Campylobacteraceae</taxon>
        <taxon>Campylobacter</taxon>
    </lineage>
</organism>
<feature type="non-terminal residue" evidence="2">
    <location>
        <position position="98"/>
    </location>
</feature>
<reference evidence="2 3" key="1">
    <citation type="submission" date="2018-07" db="EMBL/GenBank/DDBJ databases">
        <title>Campylobacter zealandensis sp. nov., isolated from birds and water in New Zealand.</title>
        <authorList>
            <person name="Wilkinson D.A."/>
            <person name="Biggs P.J."/>
            <person name="French N.P."/>
            <person name="Midwinter A.C."/>
        </authorList>
    </citation>
    <scope>NUCLEOTIDE SEQUENCE [LARGE SCALE GENOMIC DNA]</scope>
    <source>
        <strain evidence="2 3">B423b</strain>
    </source>
</reference>
<dbReference type="Proteomes" id="UP000292583">
    <property type="component" value="Unassembled WGS sequence"/>
</dbReference>
<evidence type="ECO:0000313" key="2">
    <source>
        <dbReference type="EMBL" id="TBR81329.1"/>
    </source>
</evidence>
<dbReference type="EMBL" id="QPGR01000006">
    <property type="protein sequence ID" value="TBR81329.1"/>
    <property type="molecule type" value="Genomic_DNA"/>
</dbReference>
<evidence type="ECO:0000313" key="3">
    <source>
        <dbReference type="Proteomes" id="UP000292583"/>
    </source>
</evidence>
<gene>
    <name evidence="2" type="ORF">DU473_04360</name>
</gene>
<keyword evidence="1" id="KW-0472">Membrane</keyword>
<evidence type="ECO:0000256" key="1">
    <source>
        <dbReference type="SAM" id="Phobius"/>
    </source>
</evidence>
<feature type="transmembrane region" description="Helical" evidence="1">
    <location>
        <begin position="73"/>
        <end position="94"/>
    </location>
</feature>
<dbReference type="OrthoDB" id="5364743at2"/>
<keyword evidence="1" id="KW-1133">Transmembrane helix</keyword>
<dbReference type="AlphaFoldDB" id="A0A4V2JQJ9"/>
<accession>A0A4V2JQJ9</accession>
<protein>
    <submittedName>
        <fullName evidence="2">DUF115 domain-containing protein</fullName>
    </submittedName>
</protein>